<comment type="catalytic activity">
    <reaction evidence="7">
        <text>L-threonyl-[protein] + ATP = O-phospho-L-threonyl-[protein] + ADP + H(+)</text>
        <dbReference type="Rhea" id="RHEA:46608"/>
        <dbReference type="Rhea" id="RHEA-COMP:11060"/>
        <dbReference type="Rhea" id="RHEA-COMP:11605"/>
        <dbReference type="ChEBI" id="CHEBI:15378"/>
        <dbReference type="ChEBI" id="CHEBI:30013"/>
        <dbReference type="ChEBI" id="CHEBI:30616"/>
        <dbReference type="ChEBI" id="CHEBI:61977"/>
        <dbReference type="ChEBI" id="CHEBI:456216"/>
        <dbReference type="EC" id="2.7.11.1"/>
    </reaction>
</comment>
<evidence type="ECO:0000256" key="1">
    <source>
        <dbReference type="ARBA" id="ARBA00012513"/>
    </source>
</evidence>
<dbReference type="GO" id="GO:0004674">
    <property type="term" value="F:protein serine/threonine kinase activity"/>
    <property type="evidence" value="ECO:0007669"/>
    <property type="project" value="UniProtKB-KW"/>
</dbReference>
<reference evidence="11" key="1">
    <citation type="submission" date="2020-01" db="EMBL/GenBank/DDBJ databases">
        <authorList>
            <consortium name="DOE Joint Genome Institute"/>
            <person name="Haridas S."/>
            <person name="Albert R."/>
            <person name="Binder M."/>
            <person name="Bloem J."/>
            <person name="Labutti K."/>
            <person name="Salamov A."/>
            <person name="Andreopoulos B."/>
            <person name="Baker S.E."/>
            <person name="Barry K."/>
            <person name="Bills G."/>
            <person name="Bluhm B.H."/>
            <person name="Cannon C."/>
            <person name="Castanera R."/>
            <person name="Culley D.E."/>
            <person name="Daum C."/>
            <person name="Ezra D."/>
            <person name="Gonzalez J.B."/>
            <person name="Henrissat B."/>
            <person name="Kuo A."/>
            <person name="Liang C."/>
            <person name="Lipzen A."/>
            <person name="Lutzoni F."/>
            <person name="Magnuson J."/>
            <person name="Mondo S."/>
            <person name="Nolan M."/>
            <person name="Ohm R."/>
            <person name="Pangilinan J."/>
            <person name="Park H.-J."/>
            <person name="Ramirez L."/>
            <person name="Alfaro M."/>
            <person name="Sun H."/>
            <person name="Tritt A."/>
            <person name="Yoshinaga Y."/>
            <person name="Zwiers L.-H."/>
            <person name="Turgeon B.G."/>
            <person name="Goodwin S.B."/>
            <person name="Spatafora J.W."/>
            <person name="Crous P.W."/>
            <person name="Grigoriev I.V."/>
        </authorList>
    </citation>
    <scope>NUCLEOTIDE SEQUENCE</scope>
    <source>
        <strain evidence="11">CBS 394.84</strain>
    </source>
</reference>
<keyword evidence="4" id="KW-0547">Nucleotide-binding</keyword>
<dbReference type="PANTHER" id="PTHR24363:SF0">
    <property type="entry name" value="SERINE_THREONINE KINASE LIKE DOMAIN CONTAINING 1"/>
    <property type="match status" value="1"/>
</dbReference>
<dbReference type="EMBL" id="ML976614">
    <property type="protein sequence ID" value="KAF1851061.1"/>
    <property type="molecule type" value="Genomic_DNA"/>
</dbReference>
<dbReference type="AlphaFoldDB" id="A0A9P4LCR6"/>
<evidence type="ECO:0000256" key="6">
    <source>
        <dbReference type="ARBA" id="ARBA00022840"/>
    </source>
</evidence>
<keyword evidence="5 11" id="KW-0418">Kinase</keyword>
<keyword evidence="2" id="KW-0723">Serine/threonine-protein kinase</keyword>
<dbReference type="SUPFAM" id="SSF56112">
    <property type="entry name" value="Protein kinase-like (PK-like)"/>
    <property type="match status" value="1"/>
</dbReference>
<evidence type="ECO:0000313" key="11">
    <source>
        <dbReference type="EMBL" id="KAF1851061.1"/>
    </source>
</evidence>
<evidence type="ECO:0000256" key="9">
    <source>
        <dbReference type="SAM" id="MobiDB-lite"/>
    </source>
</evidence>
<evidence type="ECO:0000256" key="7">
    <source>
        <dbReference type="ARBA" id="ARBA00047899"/>
    </source>
</evidence>
<evidence type="ECO:0000256" key="8">
    <source>
        <dbReference type="ARBA" id="ARBA00048679"/>
    </source>
</evidence>
<dbReference type="Proteomes" id="UP000800039">
    <property type="component" value="Unassembled WGS sequence"/>
</dbReference>
<gene>
    <name evidence="11" type="ORF">K460DRAFT_373139</name>
</gene>
<evidence type="ECO:0000256" key="3">
    <source>
        <dbReference type="ARBA" id="ARBA00022679"/>
    </source>
</evidence>
<evidence type="ECO:0000313" key="12">
    <source>
        <dbReference type="Proteomes" id="UP000800039"/>
    </source>
</evidence>
<dbReference type="InterPro" id="IPR000719">
    <property type="entry name" value="Prot_kinase_dom"/>
</dbReference>
<organism evidence="11 12">
    <name type="scientific">Cucurbitaria berberidis CBS 394.84</name>
    <dbReference type="NCBI Taxonomy" id="1168544"/>
    <lineage>
        <taxon>Eukaryota</taxon>
        <taxon>Fungi</taxon>
        <taxon>Dikarya</taxon>
        <taxon>Ascomycota</taxon>
        <taxon>Pezizomycotina</taxon>
        <taxon>Dothideomycetes</taxon>
        <taxon>Pleosporomycetidae</taxon>
        <taxon>Pleosporales</taxon>
        <taxon>Pleosporineae</taxon>
        <taxon>Cucurbitariaceae</taxon>
        <taxon>Cucurbitaria</taxon>
    </lineage>
</organism>
<dbReference type="RefSeq" id="XP_040793624.1">
    <property type="nucleotide sequence ID" value="XM_040934560.1"/>
</dbReference>
<keyword evidence="3" id="KW-0808">Transferase</keyword>
<dbReference type="GeneID" id="63851811"/>
<dbReference type="SMART" id="SM00220">
    <property type="entry name" value="S_TKc"/>
    <property type="match status" value="1"/>
</dbReference>
<evidence type="ECO:0000256" key="5">
    <source>
        <dbReference type="ARBA" id="ARBA00022777"/>
    </source>
</evidence>
<feature type="region of interest" description="Disordered" evidence="9">
    <location>
        <begin position="246"/>
        <end position="266"/>
    </location>
</feature>
<sequence length="266" mass="30694">MVSRRVYGDFKRALFHSENLDGLWYAETELPSSPEQKVDPWRWDFQPRKIDMHYVMPRYDPASMTLAPRNGSFFEKKIDFLRKGRNLFRPPWERDITLREIETCEVLHTSPHPNICFYQGVRVNEAGLVSGLVFDRYDGTLSELVHAGCRFDVATCLDHLKKGIEHLHYLGFVHCDIKPDNIFVRLREKRFVIGDFDSMHEEGAIMDLKVGTPGWIQPGEYRAEDEIDDYAMTMVSAWLEKKSAGQRSSAVHGASRPPSSLLPVPH</sequence>
<evidence type="ECO:0000256" key="2">
    <source>
        <dbReference type="ARBA" id="ARBA00022527"/>
    </source>
</evidence>
<keyword evidence="6" id="KW-0067">ATP-binding</keyword>
<dbReference type="OrthoDB" id="4062651at2759"/>
<dbReference type="PROSITE" id="PS50011">
    <property type="entry name" value="PROTEIN_KINASE_DOM"/>
    <property type="match status" value="1"/>
</dbReference>
<dbReference type="GO" id="GO:0005524">
    <property type="term" value="F:ATP binding"/>
    <property type="evidence" value="ECO:0007669"/>
    <property type="project" value="UniProtKB-KW"/>
</dbReference>
<dbReference type="PROSITE" id="PS00108">
    <property type="entry name" value="PROTEIN_KINASE_ST"/>
    <property type="match status" value="1"/>
</dbReference>
<feature type="domain" description="Protein kinase" evidence="10">
    <location>
        <begin position="1"/>
        <end position="266"/>
    </location>
</feature>
<comment type="caution">
    <text evidence="11">The sequence shown here is derived from an EMBL/GenBank/DDBJ whole genome shotgun (WGS) entry which is preliminary data.</text>
</comment>
<dbReference type="InterPro" id="IPR008271">
    <property type="entry name" value="Ser/Thr_kinase_AS"/>
</dbReference>
<dbReference type="PANTHER" id="PTHR24363">
    <property type="entry name" value="SERINE/THREONINE PROTEIN KINASE"/>
    <property type="match status" value="1"/>
</dbReference>
<name>A0A9P4LCR6_9PLEO</name>
<dbReference type="EC" id="2.7.11.1" evidence="1"/>
<evidence type="ECO:0000256" key="4">
    <source>
        <dbReference type="ARBA" id="ARBA00022741"/>
    </source>
</evidence>
<comment type="catalytic activity">
    <reaction evidence="8">
        <text>L-seryl-[protein] + ATP = O-phospho-L-seryl-[protein] + ADP + H(+)</text>
        <dbReference type="Rhea" id="RHEA:17989"/>
        <dbReference type="Rhea" id="RHEA-COMP:9863"/>
        <dbReference type="Rhea" id="RHEA-COMP:11604"/>
        <dbReference type="ChEBI" id="CHEBI:15378"/>
        <dbReference type="ChEBI" id="CHEBI:29999"/>
        <dbReference type="ChEBI" id="CHEBI:30616"/>
        <dbReference type="ChEBI" id="CHEBI:83421"/>
        <dbReference type="ChEBI" id="CHEBI:456216"/>
        <dbReference type="EC" id="2.7.11.1"/>
    </reaction>
</comment>
<protein>
    <recommendedName>
        <fullName evidence="1">non-specific serine/threonine protein kinase</fullName>
        <ecNumber evidence="1">2.7.11.1</ecNumber>
    </recommendedName>
</protein>
<dbReference type="Pfam" id="PF00069">
    <property type="entry name" value="Pkinase"/>
    <property type="match status" value="1"/>
</dbReference>
<proteinExistence type="predicted"/>
<dbReference type="Gene3D" id="1.10.510.10">
    <property type="entry name" value="Transferase(Phosphotransferase) domain 1"/>
    <property type="match status" value="1"/>
</dbReference>
<keyword evidence="12" id="KW-1185">Reference proteome</keyword>
<accession>A0A9P4LCR6</accession>
<dbReference type="InterPro" id="IPR011009">
    <property type="entry name" value="Kinase-like_dom_sf"/>
</dbReference>
<evidence type="ECO:0000259" key="10">
    <source>
        <dbReference type="PROSITE" id="PS50011"/>
    </source>
</evidence>